<dbReference type="PANTHER" id="PTHR33375:SF1">
    <property type="entry name" value="CHROMOSOME-PARTITIONING PROTEIN PARB-RELATED"/>
    <property type="match status" value="1"/>
</dbReference>
<dbReference type="NCBIfam" id="TIGR00180">
    <property type="entry name" value="parB_part"/>
    <property type="match status" value="1"/>
</dbReference>
<dbReference type="Pfam" id="PF02195">
    <property type="entry name" value="ParB_N"/>
    <property type="match status" value="1"/>
</dbReference>
<keyword evidence="3" id="KW-0159">Chromosome partition</keyword>
<dbReference type="Proteomes" id="UP000579281">
    <property type="component" value="Unassembled WGS sequence"/>
</dbReference>
<dbReference type="FunFam" id="1.10.10.2830:FF:000001">
    <property type="entry name" value="Chromosome partitioning protein ParB"/>
    <property type="match status" value="1"/>
</dbReference>
<proteinExistence type="inferred from homology"/>
<dbReference type="InterPro" id="IPR036086">
    <property type="entry name" value="ParB/Sulfiredoxin_sf"/>
</dbReference>
<dbReference type="CDD" id="cd16393">
    <property type="entry name" value="SPO0J_N"/>
    <property type="match status" value="1"/>
</dbReference>
<evidence type="ECO:0000313" key="7">
    <source>
        <dbReference type="Proteomes" id="UP000579281"/>
    </source>
</evidence>
<evidence type="ECO:0000256" key="4">
    <source>
        <dbReference type="ARBA" id="ARBA00023125"/>
    </source>
</evidence>
<comment type="caution">
    <text evidence="6">The sequence shown here is derived from an EMBL/GenBank/DDBJ whole genome shotgun (WGS) entry which is preliminary data.</text>
</comment>
<dbReference type="SMART" id="SM00470">
    <property type="entry name" value="ParB"/>
    <property type="match status" value="1"/>
</dbReference>
<comment type="similarity">
    <text evidence="2">Belongs to the ParB family.</text>
</comment>
<dbReference type="InterPro" id="IPR041468">
    <property type="entry name" value="HTH_ParB/Spo0J"/>
</dbReference>
<dbReference type="AlphaFoldDB" id="A0A841KWK4"/>
<gene>
    <name evidence="6" type="ORF">HNQ80_004205</name>
</gene>
<dbReference type="SUPFAM" id="SSF110849">
    <property type="entry name" value="ParB/Sulfiredoxin"/>
    <property type="match status" value="1"/>
</dbReference>
<dbReference type="InterPro" id="IPR003115">
    <property type="entry name" value="ParB_N"/>
</dbReference>
<evidence type="ECO:0000256" key="1">
    <source>
        <dbReference type="ARBA" id="ARBA00004453"/>
    </source>
</evidence>
<dbReference type="Gene3D" id="3.90.1530.30">
    <property type="match status" value="1"/>
</dbReference>
<dbReference type="GO" id="GO:0005694">
    <property type="term" value="C:chromosome"/>
    <property type="evidence" value="ECO:0007669"/>
    <property type="project" value="TreeGrafter"/>
</dbReference>
<dbReference type="EMBL" id="JACHEN010000032">
    <property type="protein sequence ID" value="MBB6218066.1"/>
    <property type="molecule type" value="Genomic_DNA"/>
</dbReference>
<keyword evidence="4" id="KW-0238">DNA-binding</keyword>
<dbReference type="GO" id="GO:0003677">
    <property type="term" value="F:DNA binding"/>
    <property type="evidence" value="ECO:0007669"/>
    <property type="project" value="UniProtKB-KW"/>
</dbReference>
<dbReference type="Pfam" id="PF23552">
    <property type="entry name" value="ParB_C"/>
    <property type="match status" value="1"/>
</dbReference>
<evidence type="ECO:0000313" key="6">
    <source>
        <dbReference type="EMBL" id="MBB6218066.1"/>
    </source>
</evidence>
<accession>A0A841KWK4</accession>
<dbReference type="InterPro" id="IPR004437">
    <property type="entry name" value="ParB/RepB/Spo0J"/>
</dbReference>
<dbReference type="GO" id="GO:0007059">
    <property type="term" value="P:chromosome segregation"/>
    <property type="evidence" value="ECO:0007669"/>
    <property type="project" value="UniProtKB-KW"/>
</dbReference>
<dbReference type="InterPro" id="IPR050336">
    <property type="entry name" value="Chromosome_partition/occlusion"/>
</dbReference>
<dbReference type="InterPro" id="IPR057240">
    <property type="entry name" value="ParB_dimer_C"/>
</dbReference>
<evidence type="ECO:0000259" key="5">
    <source>
        <dbReference type="SMART" id="SM00470"/>
    </source>
</evidence>
<dbReference type="PANTHER" id="PTHR33375">
    <property type="entry name" value="CHROMOSOME-PARTITIONING PROTEIN PARB-RELATED"/>
    <property type="match status" value="1"/>
</dbReference>
<protein>
    <submittedName>
        <fullName evidence="6">ParB family chromosome partitioning protein</fullName>
    </submittedName>
</protein>
<dbReference type="GO" id="GO:0009295">
    <property type="term" value="C:nucleoid"/>
    <property type="evidence" value="ECO:0007669"/>
    <property type="project" value="UniProtKB-SubCell"/>
</dbReference>
<feature type="domain" description="ParB-like N-terminal" evidence="5">
    <location>
        <begin position="34"/>
        <end position="123"/>
    </location>
</feature>
<reference evidence="6 7" key="1">
    <citation type="submission" date="2020-08" db="EMBL/GenBank/DDBJ databases">
        <title>Genomic Encyclopedia of Type Strains, Phase IV (KMG-IV): sequencing the most valuable type-strain genomes for metagenomic binning, comparative biology and taxonomic classification.</title>
        <authorList>
            <person name="Goeker M."/>
        </authorList>
    </citation>
    <scope>NUCLEOTIDE SEQUENCE [LARGE SCALE GENOMIC DNA]</scope>
    <source>
        <strain evidence="6 7">DSM 103526</strain>
    </source>
</reference>
<keyword evidence="7" id="KW-1185">Reference proteome</keyword>
<sequence>MTKMKGGLGKGLNALIPERKIEPSSVEVKKGDALKVSIHDIKPNRSQPRKDFAKDKLAVLVDSIKLHGVIQPIIVRAADAGYEIVAGERRWRAAREAGLKEIPCIIKELNDQQGMEIALIENLQREDLNPIEEALAFKHLLDTYRLTQEEISNAIGKSRPHIANTMRLLNLDEMIQEMLIQSQISSGHARALLRLENPTLQQRLGREVVTKGLSVRETETLIGKLLDGSLRKESLKKQKDTSLLDLEETLKSILGTKVSIVKGKKKGKIEIEYYSDDELERLIDYLQKR</sequence>
<comment type="subcellular location">
    <subcellularLocation>
        <location evidence="1">Cytoplasm</location>
        <location evidence="1">Nucleoid</location>
    </subcellularLocation>
</comment>
<evidence type="ECO:0000256" key="2">
    <source>
        <dbReference type="ARBA" id="ARBA00006295"/>
    </source>
</evidence>
<dbReference type="FunFam" id="3.90.1530.30:FF:000001">
    <property type="entry name" value="Chromosome partitioning protein ParB"/>
    <property type="match status" value="1"/>
</dbReference>
<dbReference type="GO" id="GO:0045881">
    <property type="term" value="P:positive regulation of sporulation resulting in formation of a cellular spore"/>
    <property type="evidence" value="ECO:0007669"/>
    <property type="project" value="TreeGrafter"/>
</dbReference>
<dbReference type="Gene3D" id="1.10.10.2830">
    <property type="match status" value="1"/>
</dbReference>
<name>A0A841KWK4_9FIRM</name>
<organism evidence="6 7">
    <name type="scientific">Anaerosolibacter carboniphilus</name>
    <dbReference type="NCBI Taxonomy" id="1417629"/>
    <lineage>
        <taxon>Bacteria</taxon>
        <taxon>Bacillati</taxon>
        <taxon>Bacillota</taxon>
        <taxon>Clostridia</taxon>
        <taxon>Peptostreptococcales</taxon>
        <taxon>Thermotaleaceae</taxon>
        <taxon>Anaerosolibacter</taxon>
    </lineage>
</organism>
<dbReference type="Pfam" id="PF17762">
    <property type="entry name" value="HTH_ParB"/>
    <property type="match status" value="1"/>
</dbReference>
<dbReference type="SUPFAM" id="SSF109709">
    <property type="entry name" value="KorB DNA-binding domain-like"/>
    <property type="match status" value="1"/>
</dbReference>
<evidence type="ECO:0000256" key="3">
    <source>
        <dbReference type="ARBA" id="ARBA00022829"/>
    </source>
</evidence>